<dbReference type="PANTHER" id="PTHR11040:SF210">
    <property type="entry name" value="ZINC-REGULATED TRANSPORTER 3"/>
    <property type="match status" value="1"/>
</dbReference>
<evidence type="ECO:0000313" key="7">
    <source>
        <dbReference type="EMBL" id="TMW68271.1"/>
    </source>
</evidence>
<proteinExistence type="predicted"/>
<evidence type="ECO:0000256" key="4">
    <source>
        <dbReference type="ARBA" id="ARBA00023136"/>
    </source>
</evidence>
<evidence type="ECO:0000256" key="6">
    <source>
        <dbReference type="SAM" id="Phobius"/>
    </source>
</evidence>
<name>A0A8K1CR33_PYTOL</name>
<dbReference type="OrthoDB" id="262547at2759"/>
<feature type="transmembrane region" description="Helical" evidence="6">
    <location>
        <begin position="20"/>
        <end position="39"/>
    </location>
</feature>
<dbReference type="PANTHER" id="PTHR11040">
    <property type="entry name" value="ZINC/IRON TRANSPORTER"/>
    <property type="match status" value="1"/>
</dbReference>
<feature type="transmembrane region" description="Helical" evidence="6">
    <location>
        <begin position="279"/>
        <end position="303"/>
    </location>
</feature>
<feature type="transmembrane region" description="Helical" evidence="6">
    <location>
        <begin position="51"/>
        <end position="71"/>
    </location>
</feature>
<gene>
    <name evidence="7" type="ORF">Poli38472_005739</name>
</gene>
<keyword evidence="2 6" id="KW-0812">Transmembrane</keyword>
<dbReference type="Pfam" id="PF02535">
    <property type="entry name" value="Zip"/>
    <property type="match status" value="1"/>
</dbReference>
<dbReference type="Proteomes" id="UP000794436">
    <property type="component" value="Unassembled WGS sequence"/>
</dbReference>
<sequence>MESLSIKQVLLSQSDKVRGVTLTCATGVVTVCGALLVYSNRLKFMWEPRSMVVALGLATGGVLSFTLMDLLPAAQVSLEVMIKAIDPVAQTRNATASSAHEKRSLQSAYASMILAGAFALGVIMVWIMDTLSMYCSLPTKVIQQSPREQTRATIRHTTRTTSPSPLQTSNVLMTQNQGWLSKELLYKTGVAKVASFATINLPSGLVMCIAVVQRRTLGILFACAMSLLNVAQGIALSGVIVQASGMRWRAVLWCVLAALALPLGGFLAWGLLLNTRLNALVVGVMYSITAGLLVGTSLTQILTVCYNYKSSENSVVTTSIFGGIIFIAVVRCCLAFLYNK</sequence>
<feature type="region of interest" description="Disordered" evidence="5">
    <location>
        <begin position="147"/>
        <end position="167"/>
    </location>
</feature>
<comment type="subcellular location">
    <subcellularLocation>
        <location evidence="1">Membrane</location>
        <topology evidence="1">Multi-pass membrane protein</topology>
    </subcellularLocation>
</comment>
<comment type="caution">
    <text evidence="7">The sequence shown here is derived from an EMBL/GenBank/DDBJ whole genome shotgun (WGS) entry which is preliminary data.</text>
</comment>
<feature type="transmembrane region" description="Helical" evidence="6">
    <location>
        <begin position="315"/>
        <end position="338"/>
    </location>
</feature>
<evidence type="ECO:0000256" key="3">
    <source>
        <dbReference type="ARBA" id="ARBA00022989"/>
    </source>
</evidence>
<organism evidence="7 8">
    <name type="scientific">Pythium oligandrum</name>
    <name type="common">Mycoparasitic fungus</name>
    <dbReference type="NCBI Taxonomy" id="41045"/>
    <lineage>
        <taxon>Eukaryota</taxon>
        <taxon>Sar</taxon>
        <taxon>Stramenopiles</taxon>
        <taxon>Oomycota</taxon>
        <taxon>Peronosporomycetes</taxon>
        <taxon>Pythiales</taxon>
        <taxon>Pythiaceae</taxon>
        <taxon>Pythium</taxon>
    </lineage>
</organism>
<feature type="transmembrane region" description="Helical" evidence="6">
    <location>
        <begin position="219"/>
        <end position="244"/>
    </location>
</feature>
<dbReference type="GO" id="GO:0005385">
    <property type="term" value="F:zinc ion transmembrane transporter activity"/>
    <property type="evidence" value="ECO:0007669"/>
    <property type="project" value="TreeGrafter"/>
</dbReference>
<evidence type="ECO:0000256" key="2">
    <source>
        <dbReference type="ARBA" id="ARBA00022692"/>
    </source>
</evidence>
<keyword evidence="4 6" id="KW-0472">Membrane</keyword>
<evidence type="ECO:0000256" key="1">
    <source>
        <dbReference type="ARBA" id="ARBA00004141"/>
    </source>
</evidence>
<feature type="transmembrane region" description="Helical" evidence="6">
    <location>
        <begin position="108"/>
        <end position="128"/>
    </location>
</feature>
<feature type="transmembrane region" description="Helical" evidence="6">
    <location>
        <begin position="193"/>
        <end position="212"/>
    </location>
</feature>
<evidence type="ECO:0000313" key="8">
    <source>
        <dbReference type="Proteomes" id="UP000794436"/>
    </source>
</evidence>
<accession>A0A8K1CR33</accession>
<keyword evidence="3 6" id="KW-1133">Transmembrane helix</keyword>
<dbReference type="GO" id="GO:0016020">
    <property type="term" value="C:membrane"/>
    <property type="evidence" value="ECO:0007669"/>
    <property type="project" value="UniProtKB-SubCell"/>
</dbReference>
<protein>
    <submittedName>
        <fullName evidence="7">Uncharacterized protein</fullName>
    </submittedName>
</protein>
<feature type="transmembrane region" description="Helical" evidence="6">
    <location>
        <begin position="250"/>
        <end position="272"/>
    </location>
</feature>
<reference evidence="7" key="1">
    <citation type="submission" date="2019-03" db="EMBL/GenBank/DDBJ databases">
        <title>Long read genome sequence of the mycoparasitic Pythium oligandrum ATCC 38472 isolated from sugarbeet rhizosphere.</title>
        <authorList>
            <person name="Gaulin E."/>
        </authorList>
    </citation>
    <scope>NUCLEOTIDE SEQUENCE</scope>
    <source>
        <strain evidence="7">ATCC 38472_TT</strain>
    </source>
</reference>
<dbReference type="EMBL" id="SPLM01000002">
    <property type="protein sequence ID" value="TMW68271.1"/>
    <property type="molecule type" value="Genomic_DNA"/>
</dbReference>
<keyword evidence="8" id="KW-1185">Reference proteome</keyword>
<evidence type="ECO:0000256" key="5">
    <source>
        <dbReference type="SAM" id="MobiDB-lite"/>
    </source>
</evidence>
<dbReference type="AlphaFoldDB" id="A0A8K1CR33"/>
<dbReference type="InterPro" id="IPR003689">
    <property type="entry name" value="ZIP"/>
</dbReference>